<dbReference type="AlphaFoldDB" id="A0A1L8QUM0"/>
<dbReference type="GO" id="GO:0005737">
    <property type="term" value="C:cytoplasm"/>
    <property type="evidence" value="ECO:0007669"/>
    <property type="project" value="UniProtKB-SubCell"/>
</dbReference>
<dbReference type="PANTHER" id="PTHR36438">
    <property type="entry name" value="IRON-SULFUR CLUSTER REPAIR PROTEIN YTFE"/>
    <property type="match status" value="1"/>
</dbReference>
<comment type="subcellular location">
    <subcellularLocation>
        <location evidence="1">Cytoplasm</location>
    </subcellularLocation>
</comment>
<name>A0A1L8QUM0_9ENTE</name>
<evidence type="ECO:0008006" key="4">
    <source>
        <dbReference type="Google" id="ProtNLM"/>
    </source>
</evidence>
<evidence type="ECO:0000256" key="1">
    <source>
        <dbReference type="ARBA" id="ARBA00004496"/>
    </source>
</evidence>
<comment type="caution">
    <text evidence="2">The sequence shown here is derived from an EMBL/GenBank/DDBJ whole genome shotgun (WGS) entry which is preliminary data.</text>
</comment>
<dbReference type="EMBL" id="JXKD01000004">
    <property type="protein sequence ID" value="OJG11190.1"/>
    <property type="molecule type" value="Genomic_DNA"/>
</dbReference>
<evidence type="ECO:0000313" key="3">
    <source>
        <dbReference type="Proteomes" id="UP000182149"/>
    </source>
</evidence>
<dbReference type="Proteomes" id="UP000182149">
    <property type="component" value="Unassembled WGS sequence"/>
</dbReference>
<keyword evidence="3" id="KW-1185">Reference proteome</keyword>
<accession>A0A1L8QUM0</accession>
<evidence type="ECO:0000313" key="2">
    <source>
        <dbReference type="EMBL" id="OJG11190.1"/>
    </source>
</evidence>
<proteinExistence type="predicted"/>
<protein>
    <recommendedName>
        <fullName evidence="4">Iron-sulfur cluster repair di-iron protein, ric</fullName>
    </recommendedName>
</protein>
<reference evidence="2 3" key="1">
    <citation type="submission" date="2014-12" db="EMBL/GenBank/DDBJ databases">
        <title>Draft genome sequences of 29 type strains of Enterococci.</title>
        <authorList>
            <person name="Zhong Z."/>
            <person name="Sun Z."/>
            <person name="Liu W."/>
            <person name="Zhang W."/>
            <person name="Zhang H."/>
        </authorList>
    </citation>
    <scope>NUCLEOTIDE SEQUENCE [LARGE SCALE GENOMIC DNA]</scope>
    <source>
        <strain evidence="2 3">DSM 17690</strain>
    </source>
</reference>
<organism evidence="2 3">
    <name type="scientific">Enterococcus aquimarinus</name>
    <dbReference type="NCBI Taxonomy" id="328396"/>
    <lineage>
        <taxon>Bacteria</taxon>
        <taxon>Bacillati</taxon>
        <taxon>Bacillota</taxon>
        <taxon>Bacilli</taxon>
        <taxon>Lactobacillales</taxon>
        <taxon>Enterococcaceae</taxon>
        <taxon>Enterococcus</taxon>
    </lineage>
</organism>
<gene>
    <name evidence="2" type="ORF">RU93_GL001677</name>
</gene>
<sequence length="104" mass="12203">MKKEGKKMKKTDYDVTNKLEDLDKLTRTIEKVHGKNHPELREVRQLFLAIQANVQEAMLDKKTLALQLERLRTITANYTPPEDGCQGYQKTYRLLKEMDFAYQG</sequence>
<dbReference type="InterPro" id="IPR019903">
    <property type="entry name" value="RIC_family"/>
</dbReference>
<dbReference type="STRING" id="328396.RU93_GL001677"/>
<dbReference type="PANTHER" id="PTHR36438:SF1">
    <property type="entry name" value="IRON-SULFUR CLUSTER REPAIR PROTEIN YTFE"/>
    <property type="match status" value="1"/>
</dbReference>